<accession>A0A1A3N7V6</accession>
<evidence type="ECO:0000313" key="3">
    <source>
        <dbReference type="Proteomes" id="UP000093629"/>
    </source>
</evidence>
<proteinExistence type="predicted"/>
<gene>
    <name evidence="2" type="ORF">A5636_21340</name>
</gene>
<keyword evidence="3" id="KW-1185">Reference proteome</keyword>
<dbReference type="AlphaFoldDB" id="A0A1A3N7V6"/>
<dbReference type="EMBL" id="LZLQ01000033">
    <property type="protein sequence ID" value="OBK18228.1"/>
    <property type="molecule type" value="Genomic_DNA"/>
</dbReference>
<sequence>MAPPHQRVAAPTRPAPAKPRLKKRRRRWLRTTALCLLILLLLGTAGVLGSMLWFDSAVHRQTVLANYAGRPADVAVENRRGFPLFR</sequence>
<evidence type="ECO:0000313" key="2">
    <source>
        <dbReference type="EMBL" id="OBK18228.1"/>
    </source>
</evidence>
<evidence type="ECO:0000256" key="1">
    <source>
        <dbReference type="SAM" id="MobiDB-lite"/>
    </source>
</evidence>
<reference evidence="3" key="1">
    <citation type="submission" date="2016-06" db="EMBL/GenBank/DDBJ databases">
        <authorList>
            <person name="Sutton G."/>
            <person name="Brinkac L."/>
            <person name="Sanka R."/>
            <person name="Adams M."/>
            <person name="Lau E."/>
            <person name="Garcia-Basteiro A."/>
            <person name="Lopez-Varela E."/>
            <person name="Palencia S."/>
        </authorList>
    </citation>
    <scope>NUCLEOTIDE SEQUENCE [LARGE SCALE GENOMIC DNA]</scope>
    <source>
        <strain evidence="3">1245139.5</strain>
    </source>
</reference>
<protein>
    <submittedName>
        <fullName evidence="2">Uncharacterized protein</fullName>
    </submittedName>
</protein>
<dbReference type="Proteomes" id="UP000093629">
    <property type="component" value="Unassembled WGS sequence"/>
</dbReference>
<comment type="caution">
    <text evidence="2">The sequence shown here is derived from an EMBL/GenBank/DDBJ whole genome shotgun (WGS) entry which is preliminary data.</text>
</comment>
<organism evidence="2 3">
    <name type="scientific">Mycobacterium asiaticum</name>
    <dbReference type="NCBI Taxonomy" id="1790"/>
    <lineage>
        <taxon>Bacteria</taxon>
        <taxon>Bacillati</taxon>
        <taxon>Actinomycetota</taxon>
        <taxon>Actinomycetes</taxon>
        <taxon>Mycobacteriales</taxon>
        <taxon>Mycobacteriaceae</taxon>
        <taxon>Mycobacterium</taxon>
    </lineage>
</organism>
<name>A0A1A3N7V6_MYCAS</name>
<feature type="region of interest" description="Disordered" evidence="1">
    <location>
        <begin position="1"/>
        <end position="24"/>
    </location>
</feature>